<feature type="repeat" description="ANK" evidence="3">
    <location>
        <begin position="25"/>
        <end position="57"/>
    </location>
</feature>
<evidence type="ECO:0000313" key="4">
    <source>
        <dbReference type="Proteomes" id="UP000046395"/>
    </source>
</evidence>
<dbReference type="Proteomes" id="UP000046395">
    <property type="component" value="Unassembled WGS sequence"/>
</dbReference>
<dbReference type="SMART" id="SM00248">
    <property type="entry name" value="ANK"/>
    <property type="match status" value="6"/>
</dbReference>
<dbReference type="SUPFAM" id="SSF48403">
    <property type="entry name" value="Ankyrin repeat"/>
    <property type="match status" value="1"/>
</dbReference>
<dbReference type="PANTHER" id="PTHR24198">
    <property type="entry name" value="ANKYRIN REPEAT AND PROTEIN KINASE DOMAIN-CONTAINING PROTEIN"/>
    <property type="match status" value="1"/>
</dbReference>
<dbReference type="Gene3D" id="1.25.40.20">
    <property type="entry name" value="Ankyrin repeat-containing domain"/>
    <property type="match status" value="3"/>
</dbReference>
<evidence type="ECO:0000313" key="5">
    <source>
        <dbReference type="WBParaSite" id="TMUE_1000003619.1"/>
    </source>
</evidence>
<protein>
    <submittedName>
        <fullName evidence="5">ANK_REP_REGION domain-containing protein</fullName>
    </submittedName>
</protein>
<evidence type="ECO:0000256" key="1">
    <source>
        <dbReference type="ARBA" id="ARBA00022737"/>
    </source>
</evidence>
<name>A0A5S6Q8S2_TRIMR</name>
<accession>A0A5S6Q8S2</accession>
<feature type="repeat" description="ANK" evidence="3">
    <location>
        <begin position="58"/>
        <end position="90"/>
    </location>
</feature>
<sequence>MREQHEIARVLLLYGASVNQTDSDQKKSALHCAVASRNLATVEMLLRERANPNLKDLDGTTPLHLAASLGDLRMFTALVDAGGDPDARDGSCRTALLVACSHGSLQIVNYLLDNCTVDVTVHDFAYNTVLHLFERYPLSLCKKLISMGASVTAVNSSGQSPLYLYVNWLCRQEFRATNVDRYKCIYWLLRNGADPNVRCLYYLRSPLAVAVCNEDLIAVSLMLSFGANPVLHDSLGRTPASLAIRTKNIRILQLFYYNGMNACLWDEHNKAAKAMQDHYVTYSVSNVLISALTGEVQLVKSLQLICALTLRRHLGRNADDVLLNSNLPTHVKNKVISFAYYVLFARS</sequence>
<dbReference type="Pfam" id="PF12796">
    <property type="entry name" value="Ank_2"/>
    <property type="match status" value="2"/>
</dbReference>
<reference evidence="5" key="1">
    <citation type="submission" date="2019-12" db="UniProtKB">
        <authorList>
            <consortium name="WormBaseParasite"/>
        </authorList>
    </citation>
    <scope>IDENTIFICATION</scope>
</reference>
<dbReference type="PANTHER" id="PTHR24198:SF165">
    <property type="entry name" value="ANKYRIN REPEAT-CONTAINING PROTEIN-RELATED"/>
    <property type="match status" value="1"/>
</dbReference>
<dbReference type="STRING" id="70415.A0A5S6Q8S2"/>
<dbReference type="PRINTS" id="PR01415">
    <property type="entry name" value="ANKYRIN"/>
</dbReference>
<dbReference type="WBParaSite" id="TMUE_1000003619.1">
    <property type="protein sequence ID" value="TMUE_1000003619.1"/>
    <property type="gene ID" value="WBGene00288569"/>
</dbReference>
<dbReference type="InterPro" id="IPR036770">
    <property type="entry name" value="Ankyrin_rpt-contain_sf"/>
</dbReference>
<dbReference type="AlphaFoldDB" id="A0A5S6Q8S2"/>
<keyword evidence="2 3" id="KW-0040">ANK repeat</keyword>
<organism evidence="4 5">
    <name type="scientific">Trichuris muris</name>
    <name type="common">Mouse whipworm</name>
    <dbReference type="NCBI Taxonomy" id="70415"/>
    <lineage>
        <taxon>Eukaryota</taxon>
        <taxon>Metazoa</taxon>
        <taxon>Ecdysozoa</taxon>
        <taxon>Nematoda</taxon>
        <taxon>Enoplea</taxon>
        <taxon>Dorylaimia</taxon>
        <taxon>Trichinellida</taxon>
        <taxon>Trichuridae</taxon>
        <taxon>Trichuris</taxon>
    </lineage>
</organism>
<dbReference type="PROSITE" id="PS50297">
    <property type="entry name" value="ANK_REP_REGION"/>
    <property type="match status" value="2"/>
</dbReference>
<dbReference type="PROSITE" id="PS50088">
    <property type="entry name" value="ANK_REPEAT"/>
    <property type="match status" value="2"/>
</dbReference>
<proteinExistence type="predicted"/>
<keyword evidence="1" id="KW-0677">Repeat</keyword>
<dbReference type="InterPro" id="IPR002110">
    <property type="entry name" value="Ankyrin_rpt"/>
</dbReference>
<evidence type="ECO:0000256" key="2">
    <source>
        <dbReference type="ARBA" id="ARBA00023043"/>
    </source>
</evidence>
<keyword evidence="4" id="KW-1185">Reference proteome</keyword>
<evidence type="ECO:0000256" key="3">
    <source>
        <dbReference type="PROSITE-ProRule" id="PRU00023"/>
    </source>
</evidence>